<dbReference type="AlphaFoldDB" id="A0A133S721"/>
<dbReference type="EMBL" id="JASORJ010000009">
    <property type="protein sequence ID" value="MDK7357269.1"/>
    <property type="molecule type" value="Genomic_DNA"/>
</dbReference>
<dbReference type="RefSeq" id="WP_060807123.1">
    <property type="nucleotide sequence ID" value="NZ_JAPVXX010000002.1"/>
</dbReference>
<accession>A0A133S721</accession>
<protein>
    <submittedName>
        <fullName evidence="1">Uncharacterized protein</fullName>
    </submittedName>
</protein>
<evidence type="ECO:0000313" key="2">
    <source>
        <dbReference type="EMBL" id="MDK7357269.1"/>
    </source>
</evidence>
<reference evidence="1 3" key="1">
    <citation type="submission" date="2016-01" db="EMBL/GenBank/DDBJ databases">
        <authorList>
            <person name="Oliw E.H."/>
        </authorList>
    </citation>
    <scope>NUCLEOTIDE SEQUENCE [LARGE SCALE GENOMIC DNA]</scope>
    <source>
        <strain evidence="1 3">CMW7756B</strain>
    </source>
</reference>
<comment type="caution">
    <text evidence="1">The sequence shown here is derived from an EMBL/GenBank/DDBJ whole genome shotgun (WGS) entry which is preliminary data.</text>
</comment>
<evidence type="ECO:0000313" key="1">
    <source>
        <dbReference type="EMBL" id="KXA65464.1"/>
    </source>
</evidence>
<proteinExistence type="predicted"/>
<dbReference type="Proteomes" id="UP000070226">
    <property type="component" value="Unassembled WGS sequence"/>
</dbReference>
<dbReference type="Proteomes" id="UP001236274">
    <property type="component" value="Unassembled WGS sequence"/>
</dbReference>
<gene>
    <name evidence="1" type="ORF">HMPREF3233_00234</name>
    <name evidence="2" type="ORF">QP520_06480</name>
</gene>
<organism evidence="1">
    <name type="scientific">Veillonella atypica</name>
    <dbReference type="NCBI Taxonomy" id="39777"/>
    <lineage>
        <taxon>Bacteria</taxon>
        <taxon>Bacillati</taxon>
        <taxon>Bacillota</taxon>
        <taxon>Negativicutes</taxon>
        <taxon>Veillonellales</taxon>
        <taxon>Veillonellaceae</taxon>
        <taxon>Veillonella</taxon>
    </lineage>
</organism>
<reference evidence="2" key="2">
    <citation type="submission" date="2023-05" db="EMBL/GenBank/DDBJ databases">
        <title>Cataloging the Phylogenetic Diversity of Human Bladder Bacteria.</title>
        <authorList>
            <person name="Du J."/>
        </authorList>
    </citation>
    <scope>NUCLEOTIDE SEQUENCE</scope>
    <source>
        <strain evidence="2">UMB10101</strain>
    </source>
</reference>
<dbReference type="PATRIC" id="fig|39777.7.peg.226"/>
<dbReference type="STRING" id="39777.B7L28_03130"/>
<evidence type="ECO:0000313" key="3">
    <source>
        <dbReference type="Proteomes" id="UP000070226"/>
    </source>
</evidence>
<name>A0A133S721_9FIRM</name>
<sequence>MRDLLALLTDEETLNLPTNCVITKAYFDTQGTDETVFHGVEYKGNHISVCMSNTSGTLWVNLLQLTRPLQIRENPKVDDSLKRISFTKDEIIQFVEDVNDRNRIHREVPYVVPGLLILEHLWKHMLNSNATLGMSIRFLVPMLANDCVFIERQREGNVLVGKLDDMILFKARLHDEHRTN</sequence>
<dbReference type="EMBL" id="LRQT01000004">
    <property type="protein sequence ID" value="KXA65464.1"/>
    <property type="molecule type" value="Genomic_DNA"/>
</dbReference>